<dbReference type="RefSeq" id="WP_093241395.1">
    <property type="nucleotide sequence ID" value="NZ_FNQF01000004.1"/>
</dbReference>
<dbReference type="GO" id="GO:0008270">
    <property type="term" value="F:zinc ion binding"/>
    <property type="evidence" value="ECO:0007669"/>
    <property type="project" value="InterPro"/>
</dbReference>
<dbReference type="GO" id="GO:0004181">
    <property type="term" value="F:metallocarboxypeptidase activity"/>
    <property type="evidence" value="ECO:0007669"/>
    <property type="project" value="InterPro"/>
</dbReference>
<name>A0A1H3ZH02_9FLAO</name>
<comment type="similarity">
    <text evidence="1">Belongs to the peptidase M14 family.</text>
</comment>
<evidence type="ECO:0000313" key="3">
    <source>
        <dbReference type="EMBL" id="SEA22584.1"/>
    </source>
</evidence>
<sequence length="390" mass="45112">MEEELNLYQELYKDYSDIKSPIGAVRYLSEPLINKLNHQISHQHQIVNEGNSVLDRVISSFEFGQGSFKILIWSQMHGNESTTTKAVYDLIYYFLSSKFKNSDEADLLNHLRIKIIPVLNPDGSFAWTRTNANQVDLNRDAKDQSQPETKLLMRIIDDFKPDFCFNMHDQRSIFEAEESQAAQLSFLSASYRKDRSLNETRLKSMHVINSMHQVLQKFIPEQIGRYDDAFNINCFGDNLHARALPTVLVEAGHTGNDYAREKTRKLCFIGLIRALIELKDFQTSENSDIYYHSIPENSKNYTDLLIKNYSVSETETLDISIRYREILSEKSTLIFEPYIDQIGNLDHIFGHQTMDAELEDIQINSEKIELQAIVKSLTINANVFVVKFEI</sequence>
<dbReference type="SMART" id="SM00631">
    <property type="entry name" value="Zn_pept"/>
    <property type="match status" value="1"/>
</dbReference>
<dbReference type="InterPro" id="IPR000834">
    <property type="entry name" value="Peptidase_M14"/>
</dbReference>
<dbReference type="Pfam" id="PF00246">
    <property type="entry name" value="Peptidase_M14"/>
    <property type="match status" value="1"/>
</dbReference>
<dbReference type="EMBL" id="FNQF01000004">
    <property type="protein sequence ID" value="SEA22584.1"/>
    <property type="molecule type" value="Genomic_DNA"/>
</dbReference>
<dbReference type="PROSITE" id="PS52035">
    <property type="entry name" value="PEPTIDASE_M14"/>
    <property type="match status" value="1"/>
</dbReference>
<keyword evidence="3" id="KW-0378">Hydrolase</keyword>
<dbReference type="SUPFAM" id="SSF53187">
    <property type="entry name" value="Zn-dependent exopeptidases"/>
    <property type="match status" value="1"/>
</dbReference>
<keyword evidence="3" id="KW-0121">Carboxypeptidase</keyword>
<keyword evidence="3" id="KW-0645">Protease</keyword>
<evidence type="ECO:0000256" key="1">
    <source>
        <dbReference type="PROSITE-ProRule" id="PRU01379"/>
    </source>
</evidence>
<feature type="domain" description="Peptidase M14" evidence="2">
    <location>
        <begin position="11"/>
        <end position="275"/>
    </location>
</feature>
<reference evidence="3 4" key="1">
    <citation type="submission" date="2016-10" db="EMBL/GenBank/DDBJ databases">
        <authorList>
            <person name="de Groot N.N."/>
        </authorList>
    </citation>
    <scope>NUCLEOTIDE SEQUENCE [LARGE SCALE GENOMIC DNA]</scope>
    <source>
        <strain evidence="3 4">DSM 23581</strain>
    </source>
</reference>
<protein>
    <submittedName>
        <fullName evidence="3">Zinc carboxypeptidase</fullName>
    </submittedName>
</protein>
<gene>
    <name evidence="3" type="ORF">SAMN05421540_10466</name>
</gene>
<dbReference type="GO" id="GO:0006508">
    <property type="term" value="P:proteolysis"/>
    <property type="evidence" value="ECO:0007669"/>
    <property type="project" value="InterPro"/>
</dbReference>
<organism evidence="3 4">
    <name type="scientific">Psychroflexus halocasei</name>
    <dbReference type="NCBI Taxonomy" id="908615"/>
    <lineage>
        <taxon>Bacteria</taxon>
        <taxon>Pseudomonadati</taxon>
        <taxon>Bacteroidota</taxon>
        <taxon>Flavobacteriia</taxon>
        <taxon>Flavobacteriales</taxon>
        <taxon>Flavobacteriaceae</taxon>
        <taxon>Psychroflexus</taxon>
    </lineage>
</organism>
<dbReference type="STRING" id="908615.SAMN05421540_10466"/>
<feature type="active site" description="Proton donor/acceptor" evidence="1">
    <location>
        <position position="250"/>
    </location>
</feature>
<dbReference type="AlphaFoldDB" id="A0A1H3ZH02"/>
<evidence type="ECO:0000313" key="4">
    <source>
        <dbReference type="Proteomes" id="UP000198820"/>
    </source>
</evidence>
<accession>A0A1H3ZH02</accession>
<proteinExistence type="inferred from homology"/>
<dbReference type="Proteomes" id="UP000198820">
    <property type="component" value="Unassembled WGS sequence"/>
</dbReference>
<evidence type="ECO:0000259" key="2">
    <source>
        <dbReference type="PROSITE" id="PS52035"/>
    </source>
</evidence>
<keyword evidence="4" id="KW-1185">Reference proteome</keyword>
<dbReference type="Gene3D" id="3.40.630.10">
    <property type="entry name" value="Zn peptidases"/>
    <property type="match status" value="1"/>
</dbReference>